<evidence type="ECO:0000313" key="2">
    <source>
        <dbReference type="Proteomes" id="UP000316806"/>
    </source>
</evidence>
<dbReference type="AlphaFoldDB" id="A0A516RAA3"/>
<accession>A0A516RAA3</accession>
<reference evidence="1 2" key="1">
    <citation type="journal article" date="2019" name="J. Ind. Microbiol. Biotechnol.">
        <title>The complete genomic sequence of Streptomyces spectabilis NRRL-2792 and identification of secondary metabolite biosynthetic gene clusters.</title>
        <authorList>
            <person name="Sinha A."/>
            <person name="Phillips-Salemka S."/>
            <person name="Niraula T.A."/>
            <person name="Short K.A."/>
            <person name="Niraula N.P."/>
        </authorList>
    </citation>
    <scope>NUCLEOTIDE SEQUENCE [LARGE SCALE GENOMIC DNA]</scope>
    <source>
        <strain evidence="1 2">NRRL 2792</strain>
    </source>
</reference>
<proteinExistence type="predicted"/>
<dbReference type="EMBL" id="CP040916">
    <property type="protein sequence ID" value="QDQ12580.1"/>
    <property type="molecule type" value="Genomic_DNA"/>
</dbReference>
<evidence type="ECO:0000313" key="1">
    <source>
        <dbReference type="EMBL" id="QDQ12580.1"/>
    </source>
</evidence>
<organism evidence="1 2">
    <name type="scientific">Streptomyces spectabilis</name>
    <dbReference type="NCBI Taxonomy" id="68270"/>
    <lineage>
        <taxon>Bacteria</taxon>
        <taxon>Bacillati</taxon>
        <taxon>Actinomycetota</taxon>
        <taxon>Actinomycetes</taxon>
        <taxon>Kitasatosporales</taxon>
        <taxon>Streptomycetaceae</taxon>
        <taxon>Streptomyces</taxon>
    </lineage>
</organism>
<gene>
    <name evidence="1" type="ORF">FH965_20130</name>
</gene>
<protein>
    <submittedName>
        <fullName evidence="1">Uncharacterized protein</fullName>
    </submittedName>
</protein>
<name>A0A516RAA3_STRST</name>
<dbReference type="Proteomes" id="UP000316806">
    <property type="component" value="Chromosome"/>
</dbReference>
<sequence>MSNPGGKWQRQGVIPASRRSSECRVEPIYESLLHKWSAQGKTVPGRPDQEWQKLVGRDFWPRS</sequence>